<feature type="non-terminal residue" evidence="1">
    <location>
        <position position="1"/>
    </location>
</feature>
<dbReference type="Proteomes" id="UP001626550">
    <property type="component" value="Unassembled WGS sequence"/>
</dbReference>
<feature type="non-terminal residue" evidence="1">
    <location>
        <position position="112"/>
    </location>
</feature>
<sequence length="112" mass="12311">LESGQDIESDSIEVKNCLEREIDNCSQRLSETVIKKGNLEVDKWLCIAVLIVLAMLLESGPVLTDCYGLRTGAGGINRDEDNSNKTQIGLVKVTVLFAFSASRLVRQTVQRA</sequence>
<name>A0ABD2PNX8_9PLAT</name>
<dbReference type="AlphaFoldDB" id="A0ABD2PNX8"/>
<gene>
    <name evidence="1" type="ORF">Ciccas_012254</name>
</gene>
<organism evidence="1 2">
    <name type="scientific">Cichlidogyrus casuarinus</name>
    <dbReference type="NCBI Taxonomy" id="1844966"/>
    <lineage>
        <taxon>Eukaryota</taxon>
        <taxon>Metazoa</taxon>
        <taxon>Spiralia</taxon>
        <taxon>Lophotrochozoa</taxon>
        <taxon>Platyhelminthes</taxon>
        <taxon>Monogenea</taxon>
        <taxon>Monopisthocotylea</taxon>
        <taxon>Dactylogyridea</taxon>
        <taxon>Ancyrocephalidae</taxon>
        <taxon>Cichlidogyrus</taxon>
    </lineage>
</organism>
<comment type="caution">
    <text evidence="1">The sequence shown here is derived from an EMBL/GenBank/DDBJ whole genome shotgun (WGS) entry which is preliminary data.</text>
</comment>
<evidence type="ECO:0000313" key="2">
    <source>
        <dbReference type="Proteomes" id="UP001626550"/>
    </source>
</evidence>
<dbReference type="EMBL" id="JBJKFK010004187">
    <property type="protein sequence ID" value="KAL3309200.1"/>
    <property type="molecule type" value="Genomic_DNA"/>
</dbReference>
<reference evidence="1 2" key="1">
    <citation type="submission" date="2024-11" db="EMBL/GenBank/DDBJ databases">
        <title>Adaptive evolution of stress response genes in parasites aligns with host niche diversity.</title>
        <authorList>
            <person name="Hahn C."/>
            <person name="Resl P."/>
        </authorList>
    </citation>
    <scope>NUCLEOTIDE SEQUENCE [LARGE SCALE GENOMIC DNA]</scope>
    <source>
        <strain evidence="1">EGGRZ-B1_66</strain>
        <tissue evidence="1">Body</tissue>
    </source>
</reference>
<proteinExistence type="predicted"/>
<accession>A0ABD2PNX8</accession>
<keyword evidence="2" id="KW-1185">Reference proteome</keyword>
<protein>
    <submittedName>
        <fullName evidence="1">Uncharacterized protein</fullName>
    </submittedName>
</protein>
<evidence type="ECO:0000313" key="1">
    <source>
        <dbReference type="EMBL" id="KAL3309200.1"/>
    </source>
</evidence>